<evidence type="ECO:0000256" key="6">
    <source>
        <dbReference type="ARBA" id="ARBA00023242"/>
    </source>
</evidence>
<evidence type="ECO:0000256" key="4">
    <source>
        <dbReference type="ARBA" id="ARBA00023125"/>
    </source>
</evidence>
<evidence type="ECO:0008006" key="10">
    <source>
        <dbReference type="Google" id="ProtNLM"/>
    </source>
</evidence>
<evidence type="ECO:0000313" key="8">
    <source>
        <dbReference type="Ensembl" id="ENSCINP00000026339.2"/>
    </source>
</evidence>
<dbReference type="GO" id="GO:0003677">
    <property type="term" value="F:DNA binding"/>
    <property type="evidence" value="ECO:0007669"/>
    <property type="project" value="UniProtKB-KW"/>
</dbReference>
<protein>
    <recommendedName>
        <fullName evidence="10">Transcription factor protein</fullName>
    </recommendedName>
</protein>
<name>F6SBH8_CIOIN</name>
<evidence type="ECO:0000256" key="5">
    <source>
        <dbReference type="ARBA" id="ARBA00023163"/>
    </source>
</evidence>
<comment type="subcellular location">
    <subcellularLocation>
        <location evidence="1">Membrane</location>
        <topology evidence="1">Single-pass membrane protein</topology>
    </subcellularLocation>
</comment>
<dbReference type="GO" id="GO:0016020">
    <property type="term" value="C:membrane"/>
    <property type="evidence" value="ECO:0007669"/>
    <property type="project" value="UniProtKB-SubCell"/>
</dbReference>
<proteinExistence type="inferred from homology"/>
<dbReference type="AlphaFoldDB" id="F6SBH8"/>
<feature type="region of interest" description="Disordered" evidence="7">
    <location>
        <begin position="62"/>
        <end position="81"/>
    </location>
</feature>
<accession>F6SBH8</accession>
<dbReference type="PANTHER" id="PTHR46164">
    <property type="entry name" value="ATF6, ISOFORM C"/>
    <property type="match status" value="1"/>
</dbReference>
<evidence type="ECO:0000256" key="1">
    <source>
        <dbReference type="ARBA" id="ARBA00004167"/>
    </source>
</evidence>
<dbReference type="Proteomes" id="UP000008144">
    <property type="component" value="Chromosome 13"/>
</dbReference>
<feature type="region of interest" description="Disordered" evidence="7">
    <location>
        <begin position="357"/>
        <end position="378"/>
    </location>
</feature>
<keyword evidence="4" id="KW-0238">DNA-binding</keyword>
<dbReference type="HOGENOM" id="CLU_848721_0_0_1"/>
<comment type="similarity">
    <text evidence="2">Belongs to the bZIP family. ATF subfamily.</text>
</comment>
<keyword evidence="5" id="KW-0804">Transcription</keyword>
<organism evidence="8 9">
    <name type="scientific">Ciona intestinalis</name>
    <name type="common">Transparent sea squirt</name>
    <name type="synonym">Ascidia intestinalis</name>
    <dbReference type="NCBI Taxonomy" id="7719"/>
    <lineage>
        <taxon>Eukaryota</taxon>
        <taxon>Metazoa</taxon>
        <taxon>Chordata</taxon>
        <taxon>Tunicata</taxon>
        <taxon>Ascidiacea</taxon>
        <taxon>Phlebobranchia</taxon>
        <taxon>Cionidae</taxon>
        <taxon>Ciona</taxon>
    </lineage>
</organism>
<keyword evidence="6" id="KW-0539">Nucleus</keyword>
<dbReference type="Ensembl" id="ENSCINT00000026585.2">
    <property type="protein sequence ID" value="ENSCINP00000026339.2"/>
    <property type="gene ID" value="ENSCING00000014618.2"/>
</dbReference>
<feature type="region of interest" description="Disordered" evidence="7">
    <location>
        <begin position="224"/>
        <end position="259"/>
    </location>
</feature>
<dbReference type="PANTHER" id="PTHR46164:SF3">
    <property type="entry name" value="ATF6, ISOFORM C"/>
    <property type="match status" value="1"/>
</dbReference>
<feature type="compositionally biased region" description="Polar residues" evidence="7">
    <location>
        <begin position="357"/>
        <end position="371"/>
    </location>
</feature>
<sequence>MLVLFIGFNIHPLSFLANQSISGEDTPIKFTPEDAGNFNVVKNWPAPVESGFHGRQLLSVEEQGGKSERGVGGVRAGSETQVSSSLKKDSFWMDDLVNNYKKEHLDKILEVLRDTSSISLQRMLRRKLKEELGIRVPMPIPRTRRISYTPTNTHEQRPPDMNSINQKLRFYAPKPHPSIKPAPTNVKINLCESLNKNEKQLNETESIRVSKDLDQWIAREKHNKESNHMKNYVNKKPPDRTNKRSRRIAVSPQQRRPTKATGIALYKDKENSFNKFLDLLNRRNDTIYVISLNQDHILLPSTVKNSSLPTKMSLVFPTAPPNETYSNNEVYQTLIQIDCEVTATDYLQVKRELLPNSQNHVPNTVQHTTEPTNRKRKAYHAPHATNELKVRKSKTNEEADATVTDVDL</sequence>
<dbReference type="OMA" id="WIAREKH"/>
<evidence type="ECO:0000313" key="9">
    <source>
        <dbReference type="Proteomes" id="UP000008144"/>
    </source>
</evidence>
<dbReference type="GeneTree" id="ENSGT00940000168374"/>
<dbReference type="InParanoid" id="F6SBH8"/>
<evidence type="ECO:0000256" key="2">
    <source>
        <dbReference type="ARBA" id="ARBA00009050"/>
    </source>
</evidence>
<keyword evidence="9" id="KW-1185">Reference proteome</keyword>
<keyword evidence="3" id="KW-0805">Transcription regulation</keyword>
<dbReference type="InterPro" id="IPR051882">
    <property type="entry name" value="ATF_bZIP_TF"/>
</dbReference>
<reference evidence="8" key="4">
    <citation type="submission" date="2025-09" db="UniProtKB">
        <authorList>
            <consortium name="Ensembl"/>
        </authorList>
    </citation>
    <scope>IDENTIFICATION</scope>
</reference>
<reference evidence="8" key="3">
    <citation type="submission" date="2025-08" db="UniProtKB">
        <authorList>
            <consortium name="Ensembl"/>
        </authorList>
    </citation>
    <scope>IDENTIFICATION</scope>
</reference>
<dbReference type="STRING" id="7719.ENSCINP00000026339"/>
<reference evidence="9" key="1">
    <citation type="journal article" date="2002" name="Science">
        <title>The draft genome of Ciona intestinalis: insights into chordate and vertebrate origins.</title>
        <authorList>
            <person name="Dehal P."/>
            <person name="Satou Y."/>
            <person name="Campbell R.K."/>
            <person name="Chapman J."/>
            <person name="Degnan B."/>
            <person name="De Tomaso A."/>
            <person name="Davidson B."/>
            <person name="Di Gregorio A."/>
            <person name="Gelpke M."/>
            <person name="Goodstein D.M."/>
            <person name="Harafuji N."/>
            <person name="Hastings K.E."/>
            <person name="Ho I."/>
            <person name="Hotta K."/>
            <person name="Huang W."/>
            <person name="Kawashima T."/>
            <person name="Lemaire P."/>
            <person name="Martinez D."/>
            <person name="Meinertzhagen I.A."/>
            <person name="Necula S."/>
            <person name="Nonaka M."/>
            <person name="Putnam N."/>
            <person name="Rash S."/>
            <person name="Saiga H."/>
            <person name="Satake M."/>
            <person name="Terry A."/>
            <person name="Yamada L."/>
            <person name="Wang H.G."/>
            <person name="Awazu S."/>
            <person name="Azumi K."/>
            <person name="Boore J."/>
            <person name="Branno M."/>
            <person name="Chin-Bow S."/>
            <person name="DeSantis R."/>
            <person name="Doyle S."/>
            <person name="Francino P."/>
            <person name="Keys D.N."/>
            <person name="Haga S."/>
            <person name="Hayashi H."/>
            <person name="Hino K."/>
            <person name="Imai K.S."/>
            <person name="Inaba K."/>
            <person name="Kano S."/>
            <person name="Kobayashi K."/>
            <person name="Kobayashi M."/>
            <person name="Lee B.I."/>
            <person name="Makabe K.W."/>
            <person name="Manohar C."/>
            <person name="Matassi G."/>
            <person name="Medina M."/>
            <person name="Mochizuki Y."/>
            <person name="Mount S."/>
            <person name="Morishita T."/>
            <person name="Miura S."/>
            <person name="Nakayama A."/>
            <person name="Nishizaka S."/>
            <person name="Nomoto H."/>
            <person name="Ohta F."/>
            <person name="Oishi K."/>
            <person name="Rigoutsos I."/>
            <person name="Sano M."/>
            <person name="Sasaki A."/>
            <person name="Sasakura Y."/>
            <person name="Shoguchi E."/>
            <person name="Shin-i T."/>
            <person name="Spagnuolo A."/>
            <person name="Stainier D."/>
            <person name="Suzuki M.M."/>
            <person name="Tassy O."/>
            <person name="Takatori N."/>
            <person name="Tokuoka M."/>
            <person name="Yagi K."/>
            <person name="Yoshizaki F."/>
            <person name="Wada S."/>
            <person name="Zhang C."/>
            <person name="Hyatt P.D."/>
            <person name="Larimer F."/>
            <person name="Detter C."/>
            <person name="Doggett N."/>
            <person name="Glavina T."/>
            <person name="Hawkins T."/>
            <person name="Richardson P."/>
            <person name="Lucas S."/>
            <person name="Kohara Y."/>
            <person name="Levine M."/>
            <person name="Satoh N."/>
            <person name="Rokhsar D.S."/>
        </authorList>
    </citation>
    <scope>NUCLEOTIDE SEQUENCE [LARGE SCALE GENOMIC DNA]</scope>
</reference>
<reference evidence="8" key="2">
    <citation type="journal article" date="2008" name="Genome Biol.">
        <title>Improved genome assembly and evidence-based global gene model set for the chordate Ciona intestinalis: new insight into intron and operon populations.</title>
        <authorList>
            <person name="Satou Y."/>
            <person name="Mineta K."/>
            <person name="Ogasawara M."/>
            <person name="Sasakura Y."/>
            <person name="Shoguchi E."/>
            <person name="Ueno K."/>
            <person name="Yamada L."/>
            <person name="Matsumoto J."/>
            <person name="Wasserscheid J."/>
            <person name="Dewar K."/>
            <person name="Wiley G.B."/>
            <person name="Macmil S.L."/>
            <person name="Roe B.A."/>
            <person name="Zeller R.W."/>
            <person name="Hastings K.E."/>
            <person name="Lemaire P."/>
            <person name="Lindquist E."/>
            <person name="Endo T."/>
            <person name="Hotta K."/>
            <person name="Inaba K."/>
        </authorList>
    </citation>
    <scope>NUCLEOTIDE SEQUENCE [LARGE SCALE GENOMIC DNA]</scope>
    <source>
        <strain evidence="8">wild type</strain>
    </source>
</reference>
<dbReference type="EMBL" id="EAAA01001108">
    <property type="status" value="NOT_ANNOTATED_CDS"/>
    <property type="molecule type" value="Genomic_DNA"/>
</dbReference>
<evidence type="ECO:0000256" key="3">
    <source>
        <dbReference type="ARBA" id="ARBA00023015"/>
    </source>
</evidence>
<evidence type="ECO:0000256" key="7">
    <source>
        <dbReference type="SAM" id="MobiDB-lite"/>
    </source>
</evidence>